<accession>A0A3A5K5S7</accession>
<gene>
    <name evidence="1" type="ORF">D3227_29910</name>
</gene>
<keyword evidence="2" id="KW-1185">Reference proteome</keyword>
<evidence type="ECO:0000313" key="1">
    <source>
        <dbReference type="EMBL" id="RJT30816.1"/>
    </source>
</evidence>
<comment type="caution">
    <text evidence="1">The sequence shown here is derived from an EMBL/GenBank/DDBJ whole genome shotgun (WGS) entry which is preliminary data.</text>
</comment>
<name>A0A3A5K5S7_9HYPH</name>
<organism evidence="1 2">
    <name type="scientific">Mesorhizobium waimense</name>
    <dbReference type="NCBI Taxonomy" id="1300307"/>
    <lineage>
        <taxon>Bacteria</taxon>
        <taxon>Pseudomonadati</taxon>
        <taxon>Pseudomonadota</taxon>
        <taxon>Alphaproteobacteria</taxon>
        <taxon>Hyphomicrobiales</taxon>
        <taxon>Phyllobacteriaceae</taxon>
        <taxon>Mesorhizobium</taxon>
    </lineage>
</organism>
<sequence>MRALEHGEAVRIVRQRQVIIQPRAHIVTMLSMAGEDTSVHAVAIGRLGVPPQIKVVADPRRRDDQYELLRWLLPHFEAYYAQCRAEQTFPQLWVSSEGALGHLDTLADRLRFTDDADVQRLGELWTYAGERSPITGQQALISATSALRAHYATGQQETEDEHLGALLTWIAPPPGRDILAAVAMAEKHPMGAKTDPRFDADELQPAVELFNKARKDDDRRVQVFHAERIQQMIEGVIRPIYTATQAAMAILSRPEWLDNPALLPLAEEEAAQFAGFMEARDQGHRLPYHDSAKAAAFKIVARERTVDNVEAAFLRHDRAARERAVESGTVLRGTLVDRQKVRLAPRTFEYRMVLTTHQDSLHLRAGDEFWHLDDPKVCIRITEVERRGPFSWVSGIVEDGKRAAMELDIAAIFDFGPERPDWGGTVREFMQMGTRLAAPPWTHGDAVPAATPATRARPNDLLAAVEELVR</sequence>
<proteinExistence type="predicted"/>
<evidence type="ECO:0000313" key="2">
    <source>
        <dbReference type="Proteomes" id="UP000272706"/>
    </source>
</evidence>
<protein>
    <submittedName>
        <fullName evidence="1">Uncharacterized protein</fullName>
    </submittedName>
</protein>
<dbReference type="EMBL" id="QZWZ01000034">
    <property type="protein sequence ID" value="RJT30816.1"/>
    <property type="molecule type" value="Genomic_DNA"/>
</dbReference>
<reference evidence="1 2" key="1">
    <citation type="submission" date="2018-09" db="EMBL/GenBank/DDBJ databases">
        <title>Mesorhizobium carmichaelinearum sp. nov. isolated from Carmichaelinea spp. root nodules in New Zealand.</title>
        <authorList>
            <person name="De Meyer S.E."/>
        </authorList>
    </citation>
    <scope>NUCLEOTIDE SEQUENCE [LARGE SCALE GENOMIC DNA]</scope>
    <source>
        <strain evidence="1 2">ICMP19557</strain>
    </source>
</reference>
<dbReference type="Proteomes" id="UP000272706">
    <property type="component" value="Unassembled WGS sequence"/>
</dbReference>
<dbReference type="AlphaFoldDB" id="A0A3A5K5S7"/>